<dbReference type="OrthoDB" id="9804264at2"/>
<keyword evidence="1 3" id="KW-0663">Pyridoxal phosphate</keyword>
<evidence type="ECO:0000256" key="1">
    <source>
        <dbReference type="ARBA" id="ARBA00022898"/>
    </source>
</evidence>
<dbReference type="GO" id="GO:0008483">
    <property type="term" value="F:transaminase activity"/>
    <property type="evidence" value="ECO:0007669"/>
    <property type="project" value="UniProtKB-KW"/>
</dbReference>
<dbReference type="EMBL" id="VFRR01000003">
    <property type="protein sequence ID" value="TPE54911.1"/>
    <property type="molecule type" value="Genomic_DNA"/>
</dbReference>
<dbReference type="AlphaFoldDB" id="A0A501X346"/>
<reference evidence="5 6" key="1">
    <citation type="submission" date="2019-06" db="EMBL/GenBank/DDBJ databases">
        <title>A novel bacterium of genus Marinomonas, isolated from coastal sand.</title>
        <authorList>
            <person name="Huang H."/>
            <person name="Mo K."/>
            <person name="Hu Y."/>
        </authorList>
    </citation>
    <scope>NUCLEOTIDE SEQUENCE [LARGE SCALE GENOMIC DNA]</scope>
    <source>
        <strain evidence="5 6">HB171799</strain>
    </source>
</reference>
<dbReference type="Gene3D" id="3.40.640.10">
    <property type="entry name" value="Type I PLP-dependent aspartate aminotransferase-like (Major domain)"/>
    <property type="match status" value="1"/>
</dbReference>
<dbReference type="Gene3D" id="3.90.1150.10">
    <property type="entry name" value="Aspartate Aminotransferase, domain 1"/>
    <property type="match status" value="1"/>
</dbReference>
<dbReference type="Pfam" id="PF01041">
    <property type="entry name" value="DegT_DnrJ_EryC1"/>
    <property type="match status" value="1"/>
</dbReference>
<name>A0A501X346_9GAMM</name>
<dbReference type="InterPro" id="IPR000653">
    <property type="entry name" value="DegT/StrS_aminotransferase"/>
</dbReference>
<evidence type="ECO:0000256" key="2">
    <source>
        <dbReference type="PIRSR" id="PIRSR000390-1"/>
    </source>
</evidence>
<feature type="active site" description="Proton acceptor" evidence="2">
    <location>
        <position position="216"/>
    </location>
</feature>
<evidence type="ECO:0000313" key="6">
    <source>
        <dbReference type="Proteomes" id="UP000315901"/>
    </source>
</evidence>
<evidence type="ECO:0000313" key="5">
    <source>
        <dbReference type="EMBL" id="TPE54911.1"/>
    </source>
</evidence>
<dbReference type="PANTHER" id="PTHR30244:SF30">
    <property type="entry name" value="BLR5990 PROTEIN"/>
    <property type="match status" value="1"/>
</dbReference>
<keyword evidence="5" id="KW-0032">Aminotransferase</keyword>
<organism evidence="5 6">
    <name type="scientific">Maribrevibacterium harenarium</name>
    <dbReference type="NCBI Taxonomy" id="2589817"/>
    <lineage>
        <taxon>Bacteria</taxon>
        <taxon>Pseudomonadati</taxon>
        <taxon>Pseudomonadota</taxon>
        <taxon>Gammaproteobacteria</taxon>
        <taxon>Oceanospirillales</taxon>
        <taxon>Oceanospirillaceae</taxon>
        <taxon>Maribrevibacterium</taxon>
    </lineage>
</organism>
<dbReference type="InterPro" id="IPR015424">
    <property type="entry name" value="PyrdxlP-dep_Trfase"/>
</dbReference>
<protein>
    <submittedName>
        <fullName evidence="5">LegC family aminotransferase</fullName>
    </submittedName>
</protein>
<keyword evidence="6" id="KW-1185">Reference proteome</keyword>
<dbReference type="PIRSF" id="PIRSF000390">
    <property type="entry name" value="PLP_StrS"/>
    <property type="match status" value="1"/>
</dbReference>
<dbReference type="InterPro" id="IPR015422">
    <property type="entry name" value="PyrdxlP-dep_Trfase_small"/>
</dbReference>
<dbReference type="GO" id="GO:0000271">
    <property type="term" value="P:polysaccharide biosynthetic process"/>
    <property type="evidence" value="ECO:0007669"/>
    <property type="project" value="TreeGrafter"/>
</dbReference>
<comment type="similarity">
    <text evidence="4">Belongs to the DegT/DnrJ/EryC1 family.</text>
</comment>
<gene>
    <name evidence="5" type="ORF">FJM67_02315</name>
</gene>
<dbReference type="Proteomes" id="UP000315901">
    <property type="component" value="Unassembled WGS sequence"/>
</dbReference>
<dbReference type="NCBIfam" id="TIGR04181">
    <property type="entry name" value="NHT_00031"/>
    <property type="match status" value="1"/>
</dbReference>
<evidence type="ECO:0000256" key="4">
    <source>
        <dbReference type="RuleBase" id="RU004508"/>
    </source>
</evidence>
<feature type="modified residue" description="N6-(pyridoxal phosphate)lysine" evidence="3">
    <location>
        <position position="216"/>
    </location>
</feature>
<dbReference type="GO" id="GO:0030170">
    <property type="term" value="F:pyridoxal phosphate binding"/>
    <property type="evidence" value="ECO:0007669"/>
    <property type="project" value="TreeGrafter"/>
</dbReference>
<dbReference type="SUPFAM" id="SSF53383">
    <property type="entry name" value="PLP-dependent transferases"/>
    <property type="match status" value="1"/>
</dbReference>
<dbReference type="PANTHER" id="PTHR30244">
    <property type="entry name" value="TRANSAMINASE"/>
    <property type="match status" value="1"/>
</dbReference>
<comment type="caution">
    <text evidence="5">The sequence shown here is derived from an EMBL/GenBank/DDBJ whole genome shotgun (WGS) entry which is preliminary data.</text>
</comment>
<accession>A0A501X346</accession>
<evidence type="ECO:0000256" key="3">
    <source>
        <dbReference type="PIRSR" id="PIRSR000390-2"/>
    </source>
</evidence>
<dbReference type="InterPro" id="IPR026385">
    <property type="entry name" value="LegC-like"/>
</dbReference>
<proteinExistence type="inferred from homology"/>
<dbReference type="InterPro" id="IPR015421">
    <property type="entry name" value="PyrdxlP-dep_Trfase_major"/>
</dbReference>
<keyword evidence="5" id="KW-0808">Transferase</keyword>
<dbReference type="RefSeq" id="WP_140587079.1">
    <property type="nucleotide sequence ID" value="NZ_VFRR01000003.1"/>
</dbReference>
<sequence length="385" mass="42301">MSLVEKVVAFYRQRQSDGVIPLHEPQFGSSDLNHVEDCLRSGWVSSVGKYVDQAEKLVAKFTGAAGAVATVNGTSALHLALHTLGVTPGDEVLLPTLTFVATSNAVHYCHAMPHFVDVEASQMGICPNKLATYLSDTAELRDGVCYNRHTKRPIRALVFVHIFGMQGAIAEVVRIARTYHIAVVEDCAESLGTFLANDIHTGLMGDIAAISFNGNKIITCGGGGMLISQDQALLSRAKHLSTTAKLSQEGFFYHDEVGFNYRMPNLNAALLTAQLGQLEERLERKRDLFYQLQHALHTEAWPCELNEPLAPQLSNHWLLSIRVPSDEHAAIISALNVSGIMARPLWDLNHTLPMNQRCPRDTLEVSEMLLDTVICLPSSAQLARR</sequence>